<dbReference type="InterPro" id="IPR010920">
    <property type="entry name" value="LSM_dom_sf"/>
</dbReference>
<evidence type="ECO:0000313" key="2">
    <source>
        <dbReference type="EMBL" id="QJR99804.1"/>
    </source>
</evidence>
<feature type="compositionally biased region" description="Basic and acidic residues" evidence="1">
    <location>
        <begin position="1"/>
        <end position="16"/>
    </location>
</feature>
<dbReference type="GO" id="GO:0003723">
    <property type="term" value="F:RNA binding"/>
    <property type="evidence" value="ECO:0007669"/>
    <property type="project" value="InterPro"/>
</dbReference>
<feature type="region of interest" description="Disordered" evidence="1">
    <location>
        <begin position="1"/>
        <end position="41"/>
    </location>
</feature>
<organism evidence="2">
    <name type="scientific">Aeromonas caviae</name>
    <name type="common">Aeromonas punctata</name>
    <dbReference type="NCBI Taxonomy" id="648"/>
    <lineage>
        <taxon>Bacteria</taxon>
        <taxon>Pseudomonadati</taxon>
        <taxon>Pseudomonadota</taxon>
        <taxon>Gammaproteobacteria</taxon>
        <taxon>Aeromonadales</taxon>
        <taxon>Aeromonadaceae</taxon>
        <taxon>Aeromonas</taxon>
    </lineage>
</organism>
<dbReference type="SUPFAM" id="SSF50182">
    <property type="entry name" value="Sm-like ribonucleoproteins"/>
    <property type="match status" value="1"/>
</dbReference>
<dbReference type="RefSeq" id="WP_181715926.1">
    <property type="nucleotide sequence ID" value="NZ_AP024403.1"/>
</dbReference>
<protein>
    <submittedName>
        <fullName evidence="2">RNA chaperone Hfq</fullName>
    </submittedName>
</protein>
<sequence>MHEQNNRRVNIHDKGHNTLHRPQRPHRPDQAAQKKQARRQLDAHEHMLLASKRSGAIMTVSLMNGANVSGIVTDFDRYSFTIKDGSGAEICMFKHAVATFRSAAPRV</sequence>
<dbReference type="Pfam" id="PF17209">
    <property type="entry name" value="Hfq"/>
    <property type="match status" value="1"/>
</dbReference>
<dbReference type="InterPro" id="IPR005001">
    <property type="entry name" value="Hfq"/>
</dbReference>
<proteinExistence type="predicted"/>
<dbReference type="GO" id="GO:0006355">
    <property type="term" value="P:regulation of DNA-templated transcription"/>
    <property type="evidence" value="ECO:0007669"/>
    <property type="project" value="InterPro"/>
</dbReference>
<dbReference type="EMBL" id="MN629346">
    <property type="protein sequence ID" value="QJR99804.1"/>
    <property type="molecule type" value="Genomic_DNA"/>
</dbReference>
<dbReference type="AlphaFoldDB" id="A0A6M4NSS9"/>
<dbReference type="Gene3D" id="2.30.30.100">
    <property type="match status" value="1"/>
</dbReference>
<gene>
    <name evidence="2" type="primary">hfq</name>
</gene>
<evidence type="ECO:0000256" key="1">
    <source>
        <dbReference type="SAM" id="MobiDB-lite"/>
    </source>
</evidence>
<accession>A0A6M4NSS9</accession>
<keyword evidence="2" id="KW-0614">Plasmid</keyword>
<reference evidence="2" key="1">
    <citation type="submission" date="2019-10" db="EMBL/GenBank/DDBJ databases">
        <authorList>
            <person name="Zhou D."/>
            <person name="Cheng Q."/>
        </authorList>
    </citation>
    <scope>NUCLEOTIDE SEQUENCE</scope>
    <source>
        <strain evidence="2">1507-17068</strain>
        <plasmid evidence="2">p717068-IMP</plasmid>
    </source>
</reference>
<geneLocation type="plasmid" evidence="2">
    <name>p717068-IMP</name>
</geneLocation>
<name>A0A6M4NSS9_AERCA</name>